<dbReference type="Gene3D" id="3.40.50.1240">
    <property type="entry name" value="Phosphoglycerate mutase-like"/>
    <property type="match status" value="1"/>
</dbReference>
<dbReference type="SMART" id="SM00855">
    <property type="entry name" value="PGAM"/>
    <property type="match status" value="1"/>
</dbReference>
<dbReference type="Proteomes" id="UP001429354">
    <property type="component" value="Unassembled WGS sequence"/>
</dbReference>
<evidence type="ECO:0000256" key="1">
    <source>
        <dbReference type="SAM" id="MobiDB-lite"/>
    </source>
</evidence>
<feature type="region of interest" description="Disordered" evidence="1">
    <location>
        <begin position="1"/>
        <end position="21"/>
    </location>
</feature>
<dbReference type="InterPro" id="IPR013078">
    <property type="entry name" value="His_Pase_superF_clade-1"/>
</dbReference>
<proteinExistence type="predicted"/>
<organism evidence="2 3">
    <name type="scientific">Pseudoxanthomonas gei</name>
    <dbReference type="NCBI Taxonomy" id="1383030"/>
    <lineage>
        <taxon>Bacteria</taxon>
        <taxon>Pseudomonadati</taxon>
        <taxon>Pseudomonadota</taxon>
        <taxon>Gammaproteobacteria</taxon>
        <taxon>Lysobacterales</taxon>
        <taxon>Lysobacteraceae</taxon>
        <taxon>Pseudoxanthomonas</taxon>
    </lineage>
</organism>
<gene>
    <name evidence="2" type="ORF">DT603_02855</name>
</gene>
<name>A0ABX0AAV3_9GAMM</name>
<keyword evidence="3" id="KW-1185">Reference proteome</keyword>
<evidence type="ECO:0008006" key="4">
    <source>
        <dbReference type="Google" id="ProtNLM"/>
    </source>
</evidence>
<sequence length="231" mass="24351">MPNSPAGVSGPVMPSADARNCPLHYHPDDRRNAPAFFASENTAMTTVSLQPAHAALSFSMNALRAALLPALAMMLAACSTGTPAAEGRATTFIVVRHAEKGSDDARDPSLSSIGLARAERLAARLAQEPLAAVYATAYRRTRQTAKPAADAHGLAVTIYDAQLPAEAFASQLRVAHRQGTVLIVGHSNTVPDIVAALSGADVEAMTEQQFDRFYRVSIGADGKATLSQDHY</sequence>
<dbReference type="SUPFAM" id="SSF53254">
    <property type="entry name" value="Phosphoglycerate mutase-like"/>
    <property type="match status" value="1"/>
</dbReference>
<evidence type="ECO:0000313" key="2">
    <source>
        <dbReference type="EMBL" id="NDK37777.1"/>
    </source>
</evidence>
<dbReference type="InterPro" id="IPR029033">
    <property type="entry name" value="His_PPase_superfam"/>
</dbReference>
<dbReference type="CDD" id="cd07067">
    <property type="entry name" value="HP_PGM_like"/>
    <property type="match status" value="1"/>
</dbReference>
<comment type="caution">
    <text evidence="2">The sequence shown here is derived from an EMBL/GenBank/DDBJ whole genome shotgun (WGS) entry which is preliminary data.</text>
</comment>
<evidence type="ECO:0000313" key="3">
    <source>
        <dbReference type="Proteomes" id="UP001429354"/>
    </source>
</evidence>
<dbReference type="EMBL" id="QOVG01000001">
    <property type="protein sequence ID" value="NDK37777.1"/>
    <property type="molecule type" value="Genomic_DNA"/>
</dbReference>
<dbReference type="Pfam" id="PF00300">
    <property type="entry name" value="His_Phos_1"/>
    <property type="match status" value="1"/>
</dbReference>
<protein>
    <recommendedName>
        <fullName evidence="4">Histidine phosphatase family protein</fullName>
    </recommendedName>
</protein>
<reference evidence="2 3" key="1">
    <citation type="submission" date="2018-07" db="EMBL/GenBank/DDBJ databases">
        <title>Whole genome Sequencing of Pseudoxanthomonas gei KCTC 32298 (T).</title>
        <authorList>
            <person name="Kumar S."/>
            <person name="Bansal K."/>
            <person name="Kaur A."/>
            <person name="Patil P."/>
            <person name="Sharma S."/>
            <person name="Patil P.B."/>
        </authorList>
    </citation>
    <scope>NUCLEOTIDE SEQUENCE [LARGE SCALE GENOMIC DNA]</scope>
    <source>
        <strain evidence="2 3">KCTC 32298</strain>
    </source>
</reference>
<accession>A0ABX0AAV3</accession>